<proteinExistence type="predicted"/>
<dbReference type="Proteomes" id="UP000324222">
    <property type="component" value="Unassembled WGS sequence"/>
</dbReference>
<reference evidence="1 2" key="1">
    <citation type="submission" date="2019-05" db="EMBL/GenBank/DDBJ databases">
        <title>Another draft genome of Portunus trituberculatus and its Hox gene families provides insights of decapod evolution.</title>
        <authorList>
            <person name="Jeong J.-H."/>
            <person name="Song I."/>
            <person name="Kim S."/>
            <person name="Choi T."/>
            <person name="Kim D."/>
            <person name="Ryu S."/>
            <person name="Kim W."/>
        </authorList>
    </citation>
    <scope>NUCLEOTIDE SEQUENCE [LARGE SCALE GENOMIC DNA]</scope>
    <source>
        <tissue evidence="1">Muscle</tissue>
    </source>
</reference>
<accession>A0A5B7CMA2</accession>
<sequence length="62" mass="6723">MGNSSSRAAMRGVLDCIPDRILNYTTYGATPKTNAQVGLFTGLVLYLSLANHLVLHFEAPEI</sequence>
<organism evidence="1 2">
    <name type="scientific">Portunus trituberculatus</name>
    <name type="common">Swimming crab</name>
    <name type="synonym">Neptunus trituberculatus</name>
    <dbReference type="NCBI Taxonomy" id="210409"/>
    <lineage>
        <taxon>Eukaryota</taxon>
        <taxon>Metazoa</taxon>
        <taxon>Ecdysozoa</taxon>
        <taxon>Arthropoda</taxon>
        <taxon>Crustacea</taxon>
        <taxon>Multicrustacea</taxon>
        <taxon>Malacostraca</taxon>
        <taxon>Eumalacostraca</taxon>
        <taxon>Eucarida</taxon>
        <taxon>Decapoda</taxon>
        <taxon>Pleocyemata</taxon>
        <taxon>Brachyura</taxon>
        <taxon>Eubrachyura</taxon>
        <taxon>Portunoidea</taxon>
        <taxon>Portunidae</taxon>
        <taxon>Portuninae</taxon>
        <taxon>Portunus</taxon>
    </lineage>
</organism>
<gene>
    <name evidence="1" type="ORF">E2C01_002110</name>
</gene>
<evidence type="ECO:0000313" key="1">
    <source>
        <dbReference type="EMBL" id="MPC09496.1"/>
    </source>
</evidence>
<dbReference type="EMBL" id="VSRR010000072">
    <property type="protein sequence ID" value="MPC09496.1"/>
    <property type="molecule type" value="Genomic_DNA"/>
</dbReference>
<evidence type="ECO:0000313" key="2">
    <source>
        <dbReference type="Proteomes" id="UP000324222"/>
    </source>
</evidence>
<keyword evidence="2" id="KW-1185">Reference proteome</keyword>
<comment type="caution">
    <text evidence="1">The sequence shown here is derived from an EMBL/GenBank/DDBJ whole genome shotgun (WGS) entry which is preliminary data.</text>
</comment>
<dbReference type="AlphaFoldDB" id="A0A5B7CMA2"/>
<protein>
    <submittedName>
        <fullName evidence="1">Uncharacterized protein</fullName>
    </submittedName>
</protein>
<name>A0A5B7CMA2_PORTR</name>